<reference evidence="1 2" key="1">
    <citation type="journal article" date="2018" name="IMA Fungus">
        <title>IMA Genome-F 9: Draft genome sequence of Annulohypoxylon stygium, Aspergillus mulundensis, Berkeleyomyces basicola (syn. Thielaviopsis basicola), Ceratocystis smalleyi, two Cercospora beticola strains, Coleophoma cylindrospora, Fusarium fracticaudum, Phialophora cf. hyalina, and Morchella septimelata.</title>
        <authorList>
            <person name="Wingfield B.D."/>
            <person name="Bills G.F."/>
            <person name="Dong Y."/>
            <person name="Huang W."/>
            <person name="Nel W.J."/>
            <person name="Swalarsk-Parry B.S."/>
            <person name="Vaghefi N."/>
            <person name="Wilken P.M."/>
            <person name="An Z."/>
            <person name="de Beer Z.W."/>
            <person name="De Vos L."/>
            <person name="Chen L."/>
            <person name="Duong T.A."/>
            <person name="Gao Y."/>
            <person name="Hammerbacher A."/>
            <person name="Kikkert J.R."/>
            <person name="Li Y."/>
            <person name="Li H."/>
            <person name="Li K."/>
            <person name="Li Q."/>
            <person name="Liu X."/>
            <person name="Ma X."/>
            <person name="Naidoo K."/>
            <person name="Pethybridge S.J."/>
            <person name="Sun J."/>
            <person name="Steenkamp E.T."/>
            <person name="van der Nest M.A."/>
            <person name="van Wyk S."/>
            <person name="Wingfield M.J."/>
            <person name="Xiong C."/>
            <person name="Yue Q."/>
            <person name="Zhang X."/>
        </authorList>
    </citation>
    <scope>NUCLEOTIDE SEQUENCE [LARGE SCALE GENOMIC DNA]</scope>
    <source>
        <strain evidence="1 2">BP6252</strain>
    </source>
</reference>
<organism evidence="1 2">
    <name type="scientific">Coleophoma cylindrospora</name>
    <dbReference type="NCBI Taxonomy" id="1849047"/>
    <lineage>
        <taxon>Eukaryota</taxon>
        <taxon>Fungi</taxon>
        <taxon>Dikarya</taxon>
        <taxon>Ascomycota</taxon>
        <taxon>Pezizomycotina</taxon>
        <taxon>Leotiomycetes</taxon>
        <taxon>Helotiales</taxon>
        <taxon>Dermateaceae</taxon>
        <taxon>Coleophoma</taxon>
    </lineage>
</organism>
<gene>
    <name evidence="1" type="ORF">BP6252_08446</name>
</gene>
<evidence type="ECO:0000313" key="1">
    <source>
        <dbReference type="EMBL" id="RDW69426.1"/>
    </source>
</evidence>
<dbReference type="AlphaFoldDB" id="A0A3D8R5Z7"/>
<accession>A0A3D8R5Z7</accession>
<proteinExistence type="predicted"/>
<sequence length="216" mass="23673">MPSKSRGAVYVGVTRPSRLHHPPLGPGELCARSDPASQLVTACQCMTTTKGPNGAAQPQAERSTNLRPPSHVLAHSGHYYQMDLIKAGRSFCARCRDFRGQKRTDLIKDNASWHHLNLTFRPPLGHERRSPQCHTQLCDLTTPSVSMRPVIISQTNDSESLMSGGRYTRGFRNLNMVEPPHQCLGAPANATHRESHGNLQACYQSDADGSPILAVT</sequence>
<keyword evidence="2" id="KW-1185">Reference proteome</keyword>
<name>A0A3D8R5Z7_9HELO</name>
<comment type="caution">
    <text evidence="1">The sequence shown here is derived from an EMBL/GenBank/DDBJ whole genome shotgun (WGS) entry which is preliminary data.</text>
</comment>
<evidence type="ECO:0000313" key="2">
    <source>
        <dbReference type="Proteomes" id="UP000256645"/>
    </source>
</evidence>
<protein>
    <submittedName>
        <fullName evidence="1">Uncharacterized protein</fullName>
    </submittedName>
</protein>
<dbReference type="EMBL" id="PDLM01000009">
    <property type="protein sequence ID" value="RDW69426.1"/>
    <property type="molecule type" value="Genomic_DNA"/>
</dbReference>
<dbReference type="Proteomes" id="UP000256645">
    <property type="component" value="Unassembled WGS sequence"/>
</dbReference>